<dbReference type="EMBL" id="CAKXAJ010024920">
    <property type="protein sequence ID" value="CAH2232856.1"/>
    <property type="molecule type" value="Genomic_DNA"/>
</dbReference>
<dbReference type="AlphaFoldDB" id="A0A8S4R7V8"/>
<keyword evidence="2" id="KW-1185">Reference proteome</keyword>
<name>A0A8S4R7V8_9NEOP</name>
<protein>
    <submittedName>
        <fullName evidence="1">Jg16615 protein</fullName>
    </submittedName>
</protein>
<dbReference type="Proteomes" id="UP000838756">
    <property type="component" value="Unassembled WGS sequence"/>
</dbReference>
<reference evidence="1" key="1">
    <citation type="submission" date="2022-03" db="EMBL/GenBank/DDBJ databases">
        <authorList>
            <person name="Lindestad O."/>
        </authorList>
    </citation>
    <scope>NUCLEOTIDE SEQUENCE</scope>
</reference>
<comment type="caution">
    <text evidence="1">The sequence shown here is derived from an EMBL/GenBank/DDBJ whole genome shotgun (WGS) entry which is preliminary data.</text>
</comment>
<evidence type="ECO:0000313" key="2">
    <source>
        <dbReference type="Proteomes" id="UP000838756"/>
    </source>
</evidence>
<gene>
    <name evidence="1" type="primary">jg16615</name>
    <name evidence="1" type="ORF">PAEG_LOCUS11031</name>
</gene>
<sequence>MVVDSGGRATGTQAQYRVYAKEINNGLGALLSLYPEEMKKAHLSCVMLTLGCRVRPRKMNCGPHHASAPVTKATHVNANVDSMNDGLEEIIPNFYFSL</sequence>
<evidence type="ECO:0000313" key="1">
    <source>
        <dbReference type="EMBL" id="CAH2232856.1"/>
    </source>
</evidence>
<organism evidence="1 2">
    <name type="scientific">Pararge aegeria aegeria</name>
    <dbReference type="NCBI Taxonomy" id="348720"/>
    <lineage>
        <taxon>Eukaryota</taxon>
        <taxon>Metazoa</taxon>
        <taxon>Ecdysozoa</taxon>
        <taxon>Arthropoda</taxon>
        <taxon>Hexapoda</taxon>
        <taxon>Insecta</taxon>
        <taxon>Pterygota</taxon>
        <taxon>Neoptera</taxon>
        <taxon>Endopterygota</taxon>
        <taxon>Lepidoptera</taxon>
        <taxon>Glossata</taxon>
        <taxon>Ditrysia</taxon>
        <taxon>Papilionoidea</taxon>
        <taxon>Nymphalidae</taxon>
        <taxon>Satyrinae</taxon>
        <taxon>Satyrini</taxon>
        <taxon>Parargina</taxon>
        <taxon>Pararge</taxon>
    </lineage>
</organism>
<accession>A0A8S4R7V8</accession>
<proteinExistence type="predicted"/>